<evidence type="ECO:0000256" key="2">
    <source>
        <dbReference type="ARBA" id="ARBA00022801"/>
    </source>
</evidence>
<evidence type="ECO:0000313" key="5">
    <source>
        <dbReference type="EMBL" id="CRZ11566.1"/>
    </source>
</evidence>
<keyword evidence="1" id="KW-0479">Metal-binding</keyword>
<dbReference type="GO" id="GO:0004099">
    <property type="term" value="F:chitin deacetylase activity"/>
    <property type="evidence" value="ECO:0007669"/>
    <property type="project" value="UniProtKB-ARBA"/>
</dbReference>
<dbReference type="PANTHER" id="PTHR10587">
    <property type="entry name" value="GLYCOSYL TRANSFERASE-RELATED"/>
    <property type="match status" value="1"/>
</dbReference>
<keyword evidence="3" id="KW-0732">Signal</keyword>
<dbReference type="SUPFAM" id="SSF88713">
    <property type="entry name" value="Glycoside hydrolase/deacetylase"/>
    <property type="match status" value="1"/>
</dbReference>
<dbReference type="PANTHER" id="PTHR10587:SF133">
    <property type="entry name" value="CHITIN DEACETYLASE 1-RELATED"/>
    <property type="match status" value="1"/>
</dbReference>
<dbReference type="AlphaFoldDB" id="A0A0H5RCT3"/>
<feature type="non-terminal residue" evidence="5">
    <location>
        <position position="1"/>
    </location>
</feature>
<dbReference type="InterPro" id="IPR050248">
    <property type="entry name" value="Polysacc_deacetylase_ArnD"/>
</dbReference>
<dbReference type="GO" id="GO:0016020">
    <property type="term" value="C:membrane"/>
    <property type="evidence" value="ECO:0007669"/>
    <property type="project" value="TreeGrafter"/>
</dbReference>
<dbReference type="PROSITE" id="PS51677">
    <property type="entry name" value="NODB"/>
    <property type="match status" value="1"/>
</dbReference>
<feature type="signal peptide" evidence="3">
    <location>
        <begin position="1"/>
        <end position="20"/>
    </location>
</feature>
<accession>A0A0H5RCT3</accession>
<dbReference type="Pfam" id="PF01522">
    <property type="entry name" value="Polysacc_deac_1"/>
    <property type="match status" value="1"/>
</dbReference>
<proteinExistence type="predicted"/>
<evidence type="ECO:0000256" key="3">
    <source>
        <dbReference type="SAM" id="SignalP"/>
    </source>
</evidence>
<name>A0A0H5RCT3_9EUKA</name>
<dbReference type="GO" id="GO:0005975">
    <property type="term" value="P:carbohydrate metabolic process"/>
    <property type="evidence" value="ECO:0007669"/>
    <property type="project" value="InterPro"/>
</dbReference>
<dbReference type="InterPro" id="IPR002509">
    <property type="entry name" value="NODB_dom"/>
</dbReference>
<dbReference type="InterPro" id="IPR011330">
    <property type="entry name" value="Glyco_hydro/deAcase_b/a-brl"/>
</dbReference>
<feature type="chain" id="PRO_5005223160" description="NodB homology domain-containing protein" evidence="3">
    <location>
        <begin position="21"/>
        <end position="262"/>
    </location>
</feature>
<dbReference type="EMBL" id="HACM01011124">
    <property type="protein sequence ID" value="CRZ11566.1"/>
    <property type="molecule type" value="Transcribed_RNA"/>
</dbReference>
<keyword evidence="2" id="KW-0378">Hydrolase</keyword>
<evidence type="ECO:0000256" key="1">
    <source>
        <dbReference type="ARBA" id="ARBA00022723"/>
    </source>
</evidence>
<dbReference type="Gene3D" id="3.20.20.370">
    <property type="entry name" value="Glycoside hydrolase/deacetylase"/>
    <property type="match status" value="1"/>
</dbReference>
<dbReference type="CDD" id="cd10917">
    <property type="entry name" value="CE4_NodB_like_6s_7s"/>
    <property type="match status" value="1"/>
</dbReference>
<reference evidence="5" key="1">
    <citation type="submission" date="2015-04" db="EMBL/GenBank/DDBJ databases">
        <title>The genome sequence of the plant pathogenic Rhizarian Plasmodiophora brassicae reveals insights in its biotrophic life cycle and the origin of chitin synthesis.</title>
        <authorList>
            <person name="Schwelm A."/>
            <person name="Fogelqvist J."/>
            <person name="Knaust A."/>
            <person name="Julke S."/>
            <person name="Lilja T."/>
            <person name="Dhandapani V."/>
            <person name="Bonilla-Rosso G."/>
            <person name="Karlsson M."/>
            <person name="Shevchenko A."/>
            <person name="Choi S.R."/>
            <person name="Kim H.G."/>
            <person name="Park J.Y."/>
            <person name="Lim Y.P."/>
            <person name="Ludwig-Muller J."/>
            <person name="Dixelius C."/>
        </authorList>
    </citation>
    <scope>NUCLEOTIDE SEQUENCE</scope>
    <source>
        <tissue evidence="5">Potato root galls</tissue>
    </source>
</reference>
<protein>
    <recommendedName>
        <fullName evidence="4">NodB homology domain-containing protein</fullName>
    </recommendedName>
</protein>
<organism evidence="5">
    <name type="scientific">Spongospora subterranea</name>
    <dbReference type="NCBI Taxonomy" id="70186"/>
    <lineage>
        <taxon>Eukaryota</taxon>
        <taxon>Sar</taxon>
        <taxon>Rhizaria</taxon>
        <taxon>Endomyxa</taxon>
        <taxon>Phytomyxea</taxon>
        <taxon>Plasmodiophorida</taxon>
        <taxon>Plasmodiophoridae</taxon>
        <taxon>Spongospora</taxon>
    </lineage>
</organism>
<feature type="domain" description="NodB homology" evidence="4">
    <location>
        <begin position="40"/>
        <end position="233"/>
    </location>
</feature>
<dbReference type="GO" id="GO:0046872">
    <property type="term" value="F:metal ion binding"/>
    <property type="evidence" value="ECO:0007669"/>
    <property type="project" value="UniProtKB-KW"/>
</dbReference>
<sequence length="262" mass="29823">HRSSLTMVTLIVWLWFSTFAFEVVIAAEPRAFSSCGNGRRVVALTFDDGPDPKYDNIVMAELREFNVKATFFTAPGSRGYDNGAMCRMASKLREEGHQLEMHTIDHGHLPKMTLKQIDKEMRQSKEWVKNCTGGHEPKYFRPPYGELLPKQARHISNKLGQIISMWNVESDDADDDTKLTSDAIVQRVIERFEKNVGVGNSAVILMHDFYAGLRPTVVRKVIKYFKSLKYSFVTVDQCYGRCRQRVCKGSGGPTPYEDVYVP</sequence>
<evidence type="ECO:0000259" key="4">
    <source>
        <dbReference type="PROSITE" id="PS51677"/>
    </source>
</evidence>